<proteinExistence type="predicted"/>
<keyword evidence="3" id="KW-1185">Reference proteome</keyword>
<name>A0A5J5J0R6_9MICO</name>
<dbReference type="EMBL" id="VYSA01000004">
    <property type="protein sequence ID" value="KAA9105969.1"/>
    <property type="molecule type" value="Genomic_DNA"/>
</dbReference>
<organism evidence="2 3">
    <name type="scientific">Microbacterium rhizomatis</name>
    <dbReference type="NCBI Taxonomy" id="1631477"/>
    <lineage>
        <taxon>Bacteria</taxon>
        <taxon>Bacillati</taxon>
        <taxon>Actinomycetota</taxon>
        <taxon>Actinomycetes</taxon>
        <taxon>Micrococcales</taxon>
        <taxon>Microbacteriaceae</taxon>
        <taxon>Microbacterium</taxon>
    </lineage>
</organism>
<reference evidence="3" key="1">
    <citation type="submission" date="2019-09" db="EMBL/GenBank/DDBJ databases">
        <title>Mumia zhuanghuii sp. nov. isolated from the intestinal contents of plateau pika (Ochotona curzoniae) in the Qinghai-Tibet plateau of China.</title>
        <authorList>
            <person name="Tian Z."/>
        </authorList>
    </citation>
    <scope>NUCLEOTIDE SEQUENCE [LARGE SCALE GENOMIC DNA]</scope>
    <source>
        <strain evidence="3">JCM 30598</strain>
    </source>
</reference>
<protein>
    <submittedName>
        <fullName evidence="2">Uncharacterized protein</fullName>
    </submittedName>
</protein>
<dbReference type="AlphaFoldDB" id="A0A5J5J0R6"/>
<gene>
    <name evidence="2" type="ORF">F6B43_16550</name>
</gene>
<keyword evidence="1" id="KW-1133">Transmembrane helix</keyword>
<sequence length="151" mass="15172">MGAGTMNMIRRIIRNEAGDLDDLPGWTILALTALTLLGLIVYAGRGGAAANTVQAAAYAAARDASISRTVEDAVPHAQAAAAAALGSNVTCINLDVQIGGNGLSTGIGQTGTVTATIACTIATADISFPGMPGSITITKTASSPVDPYRER</sequence>
<keyword evidence="1" id="KW-0472">Membrane</keyword>
<accession>A0A5J5J0R6</accession>
<evidence type="ECO:0000256" key="1">
    <source>
        <dbReference type="SAM" id="Phobius"/>
    </source>
</evidence>
<dbReference type="RefSeq" id="WP_150450111.1">
    <property type="nucleotide sequence ID" value="NZ_VYSA01000004.1"/>
</dbReference>
<dbReference type="Proteomes" id="UP000325827">
    <property type="component" value="Unassembled WGS sequence"/>
</dbReference>
<comment type="caution">
    <text evidence="2">The sequence shown here is derived from an EMBL/GenBank/DDBJ whole genome shotgun (WGS) entry which is preliminary data.</text>
</comment>
<feature type="transmembrane region" description="Helical" evidence="1">
    <location>
        <begin position="23"/>
        <end position="44"/>
    </location>
</feature>
<evidence type="ECO:0000313" key="2">
    <source>
        <dbReference type="EMBL" id="KAA9105969.1"/>
    </source>
</evidence>
<evidence type="ECO:0000313" key="3">
    <source>
        <dbReference type="Proteomes" id="UP000325827"/>
    </source>
</evidence>
<keyword evidence="1" id="KW-0812">Transmembrane</keyword>